<evidence type="ECO:0000313" key="3">
    <source>
        <dbReference type="Proteomes" id="UP000011082"/>
    </source>
</evidence>
<dbReference type="AlphaFoldDB" id="L2GMD6"/>
<dbReference type="VEuPathDB" id="MicrosporidiaDB:VICG_00907"/>
<organism evidence="2 3">
    <name type="scientific">Vittaforma corneae (strain ATCC 50505)</name>
    <name type="common">Microsporidian parasite</name>
    <name type="synonym">Nosema corneum</name>
    <dbReference type="NCBI Taxonomy" id="993615"/>
    <lineage>
        <taxon>Eukaryota</taxon>
        <taxon>Fungi</taxon>
        <taxon>Fungi incertae sedis</taxon>
        <taxon>Microsporidia</taxon>
        <taxon>Nosematidae</taxon>
        <taxon>Vittaforma</taxon>
    </lineage>
</organism>
<dbReference type="GO" id="GO:0046856">
    <property type="term" value="P:phosphatidylinositol dephosphorylation"/>
    <property type="evidence" value="ECO:0007669"/>
    <property type="project" value="TreeGrafter"/>
</dbReference>
<dbReference type="GeneID" id="19881619"/>
<accession>L2GMD6</accession>
<protein>
    <recommendedName>
        <fullName evidence="1">SAC domain-containing protein</fullName>
    </recommendedName>
</protein>
<feature type="domain" description="SAC" evidence="1">
    <location>
        <begin position="115"/>
        <end position="503"/>
    </location>
</feature>
<dbReference type="PANTHER" id="PTHR45662">
    <property type="entry name" value="PHOSPHATIDYLINOSITIDE PHOSPHATASE SAC1"/>
    <property type="match status" value="1"/>
</dbReference>
<dbReference type="HOGENOM" id="CLU_003016_7_4_1"/>
<dbReference type="PROSITE" id="PS50275">
    <property type="entry name" value="SAC"/>
    <property type="match status" value="1"/>
</dbReference>
<reference evidence="3" key="1">
    <citation type="submission" date="2011-05" db="EMBL/GenBank/DDBJ databases">
        <title>The genome sequence of Vittaforma corneae strain ATCC 50505.</title>
        <authorList>
            <consortium name="The Broad Institute Genome Sequencing Platform"/>
            <person name="Cuomo C."/>
            <person name="Didier E."/>
            <person name="Bowers L."/>
            <person name="Young S.K."/>
            <person name="Zeng Q."/>
            <person name="Gargeya S."/>
            <person name="Fitzgerald M."/>
            <person name="Haas B."/>
            <person name="Abouelleil A."/>
            <person name="Alvarado L."/>
            <person name="Arachchi H.M."/>
            <person name="Berlin A."/>
            <person name="Chapman S.B."/>
            <person name="Gearin G."/>
            <person name="Goldberg J."/>
            <person name="Griggs A."/>
            <person name="Gujja S."/>
            <person name="Hansen M."/>
            <person name="Heiman D."/>
            <person name="Howarth C."/>
            <person name="Larimer J."/>
            <person name="Lui A."/>
            <person name="MacDonald P.J.P."/>
            <person name="McCowen C."/>
            <person name="Montmayeur A."/>
            <person name="Murphy C."/>
            <person name="Neiman D."/>
            <person name="Pearson M."/>
            <person name="Priest M."/>
            <person name="Roberts A."/>
            <person name="Saif S."/>
            <person name="Shea T."/>
            <person name="Sisk P."/>
            <person name="Stolte C."/>
            <person name="Sykes S."/>
            <person name="Wortman J."/>
            <person name="Nusbaum C."/>
            <person name="Birren B."/>
        </authorList>
    </citation>
    <scope>NUCLEOTIDE SEQUENCE [LARGE SCALE GENOMIC DNA]</scope>
    <source>
        <strain evidence="3">ATCC 50505</strain>
    </source>
</reference>
<dbReference type="Proteomes" id="UP000011082">
    <property type="component" value="Unassembled WGS sequence"/>
</dbReference>
<dbReference type="OrthoDB" id="405996at2759"/>
<evidence type="ECO:0000313" key="2">
    <source>
        <dbReference type="EMBL" id="ELA42058.1"/>
    </source>
</evidence>
<dbReference type="PANTHER" id="PTHR45662:SF2">
    <property type="entry name" value="PHOSPHATIDYLINOSITOL-3-PHOSPHATASE SAC1"/>
    <property type="match status" value="1"/>
</dbReference>
<gene>
    <name evidence="2" type="ORF">VICG_00907</name>
</gene>
<proteinExistence type="predicted"/>
<dbReference type="GO" id="GO:0005783">
    <property type="term" value="C:endoplasmic reticulum"/>
    <property type="evidence" value="ECO:0007669"/>
    <property type="project" value="TreeGrafter"/>
</dbReference>
<evidence type="ECO:0000259" key="1">
    <source>
        <dbReference type="PROSITE" id="PS50275"/>
    </source>
</evidence>
<dbReference type="InParanoid" id="L2GMD6"/>
<name>L2GMD6_VITCO</name>
<keyword evidence="3" id="KW-1185">Reference proteome</keyword>
<sequence length="556" mass="63901">MKTLLFDTDTKQVSYEGPDGFVNIPDNKACLTPSENVVSYPFLCVLGIIKTCSESKYLFFCSESESLGTFHKDEIFTVLRVSYLPLTDSVQDEMAENVKNLIENLNFYYTFESVEEHFLWNGDMIKNFKEHVSSDCAVSEADTSSAKSLSVGDIPYKFKNIKSQNRAMRSPFSNRFAQAEPKSIDFGKMVIGNMICGYFESRSIRENGMLYFLKILSRISIKKIGTRMLSRGVDELGKVSFFVETKFVTKSDSERVEFVILRGSVPLYWSQDDPLKPHKIIFDENKEKNGKAFKQHLEKLQRGYGRIVIVDLLGHRKYEKILSKRYKDLCLENNVDYVHFDLNKYAENIENIKTTFYKQLNAFMIELRNRERGSSDLKYQDIGYKQESVCEDFDIHTPSFISSVDQESIPINTDNFSSERLESENGWSEDSIQEPDSSSFSVTSPQCDFNDVKVTFRVNCMDCLDRTNIAQYLIFNFFDTFKFSVARSMWVNNGNALSKMYTGSDALKSELHAKGKLSVLGRMSDLVISANRMINNRFTDRDKQNVIDMILGKKSS</sequence>
<dbReference type="Pfam" id="PF02383">
    <property type="entry name" value="Syja_N"/>
    <property type="match status" value="1"/>
</dbReference>
<dbReference type="GO" id="GO:0043812">
    <property type="term" value="F:phosphatidylinositol-4-phosphate phosphatase activity"/>
    <property type="evidence" value="ECO:0007669"/>
    <property type="project" value="TreeGrafter"/>
</dbReference>
<dbReference type="EMBL" id="JH370135">
    <property type="protein sequence ID" value="ELA42058.1"/>
    <property type="molecule type" value="Genomic_DNA"/>
</dbReference>
<dbReference type="STRING" id="993615.L2GMD6"/>
<dbReference type="InterPro" id="IPR002013">
    <property type="entry name" value="SAC_dom"/>
</dbReference>
<dbReference type="OMA" id="LYWSQDD"/>
<dbReference type="RefSeq" id="XP_007604354.1">
    <property type="nucleotide sequence ID" value="XM_007604292.1"/>
</dbReference>